<reference evidence="2" key="1">
    <citation type="submission" date="2020-02" db="EMBL/GenBank/DDBJ databases">
        <authorList>
            <person name="Meier V. D."/>
        </authorList>
    </citation>
    <scope>NUCLEOTIDE SEQUENCE</scope>
    <source>
        <strain evidence="2">AVDCRST_MAG77</strain>
    </source>
</reference>
<evidence type="ECO:0000313" key="2">
    <source>
        <dbReference type="EMBL" id="CAA9302877.1"/>
    </source>
</evidence>
<sequence length="115" mass="12305">CGRWTGQRLVTSAPSQSSWTGKVPTIATPGRGCSRAPWRQGLPASSEKCPAGSRPTRSTRNGCRPTGTPGGPSVHPRPPAPPSSRRCTTQPSTSARRPGTRWLRATKDRAHILRV</sequence>
<accession>A0A6J4KEM3</accession>
<protein>
    <submittedName>
        <fullName evidence="2">Uncharacterized protein</fullName>
    </submittedName>
</protein>
<feature type="compositionally biased region" description="Polar residues" evidence="1">
    <location>
        <begin position="8"/>
        <end position="20"/>
    </location>
</feature>
<dbReference type="EMBL" id="CADCTC010000302">
    <property type="protein sequence ID" value="CAA9302877.1"/>
    <property type="molecule type" value="Genomic_DNA"/>
</dbReference>
<gene>
    <name evidence="2" type="ORF">AVDCRST_MAG77-5815</name>
</gene>
<proteinExistence type="predicted"/>
<dbReference type="AlphaFoldDB" id="A0A6J4KEM3"/>
<feature type="region of interest" description="Disordered" evidence="1">
    <location>
        <begin position="1"/>
        <end position="115"/>
    </location>
</feature>
<organism evidence="2">
    <name type="scientific">uncultured Chloroflexota bacterium</name>
    <dbReference type="NCBI Taxonomy" id="166587"/>
    <lineage>
        <taxon>Bacteria</taxon>
        <taxon>Bacillati</taxon>
        <taxon>Chloroflexota</taxon>
        <taxon>environmental samples</taxon>
    </lineage>
</organism>
<feature type="non-terminal residue" evidence="2">
    <location>
        <position position="1"/>
    </location>
</feature>
<evidence type="ECO:0000256" key="1">
    <source>
        <dbReference type="SAM" id="MobiDB-lite"/>
    </source>
</evidence>
<feature type="compositionally biased region" description="Basic and acidic residues" evidence="1">
    <location>
        <begin position="105"/>
        <end position="115"/>
    </location>
</feature>
<feature type="non-terminal residue" evidence="2">
    <location>
        <position position="115"/>
    </location>
</feature>
<name>A0A6J4KEM3_9CHLR</name>